<evidence type="ECO:0000256" key="2">
    <source>
        <dbReference type="ARBA" id="ARBA00023125"/>
    </source>
</evidence>
<dbReference type="Proteomes" id="UP000295611">
    <property type="component" value="Unassembled WGS sequence"/>
</dbReference>
<evidence type="ECO:0000256" key="5">
    <source>
        <dbReference type="SAM" id="MobiDB-lite"/>
    </source>
</evidence>
<evidence type="ECO:0000313" key="7">
    <source>
        <dbReference type="EMBL" id="TDR77856.1"/>
    </source>
</evidence>
<dbReference type="Pfam" id="PF00440">
    <property type="entry name" value="TetR_N"/>
    <property type="match status" value="1"/>
</dbReference>
<accession>A0A4R7B2B9</accession>
<dbReference type="SUPFAM" id="SSF48498">
    <property type="entry name" value="Tetracyclin repressor-like, C-terminal domain"/>
    <property type="match status" value="1"/>
</dbReference>
<protein>
    <submittedName>
        <fullName evidence="7">TetR family transcriptional regulator</fullName>
    </submittedName>
</protein>
<dbReference type="InterPro" id="IPR001647">
    <property type="entry name" value="HTH_TetR"/>
</dbReference>
<feature type="DNA-binding region" description="H-T-H motif" evidence="4">
    <location>
        <begin position="36"/>
        <end position="55"/>
    </location>
</feature>
<dbReference type="PROSITE" id="PS50977">
    <property type="entry name" value="HTH_TETR_2"/>
    <property type="match status" value="1"/>
</dbReference>
<dbReference type="GO" id="GO:0000976">
    <property type="term" value="F:transcription cis-regulatory region binding"/>
    <property type="evidence" value="ECO:0007669"/>
    <property type="project" value="TreeGrafter"/>
</dbReference>
<evidence type="ECO:0000256" key="1">
    <source>
        <dbReference type="ARBA" id="ARBA00023015"/>
    </source>
</evidence>
<dbReference type="InterPro" id="IPR036271">
    <property type="entry name" value="Tet_transcr_reg_TetR-rel_C_sf"/>
</dbReference>
<dbReference type="Gene3D" id="1.10.357.10">
    <property type="entry name" value="Tetracycline Repressor, domain 2"/>
    <property type="match status" value="1"/>
</dbReference>
<gene>
    <name evidence="7" type="ORF">DFP86_10996</name>
</gene>
<keyword evidence="8" id="KW-1185">Reference proteome</keyword>
<dbReference type="RefSeq" id="WP_133681547.1">
    <property type="nucleotide sequence ID" value="NZ_SNZP01000009.1"/>
</dbReference>
<evidence type="ECO:0000259" key="6">
    <source>
        <dbReference type="PROSITE" id="PS50977"/>
    </source>
</evidence>
<keyword evidence="3" id="KW-0804">Transcription</keyword>
<comment type="caution">
    <text evidence="7">The sequence shown here is derived from an EMBL/GenBank/DDBJ whole genome shotgun (WGS) entry which is preliminary data.</text>
</comment>
<dbReference type="InterPro" id="IPR050109">
    <property type="entry name" value="HTH-type_TetR-like_transc_reg"/>
</dbReference>
<dbReference type="PANTHER" id="PTHR30055:SF234">
    <property type="entry name" value="HTH-TYPE TRANSCRIPTIONAL REGULATOR BETI"/>
    <property type="match status" value="1"/>
</dbReference>
<reference evidence="7 8" key="1">
    <citation type="submission" date="2019-03" db="EMBL/GenBank/DDBJ databases">
        <title>Genomic Encyclopedia of Type Strains, Phase III (KMG-III): the genomes of soil and plant-associated and newly described type strains.</title>
        <authorList>
            <person name="Whitman W."/>
        </authorList>
    </citation>
    <scope>NUCLEOTIDE SEQUENCE [LARGE SCALE GENOMIC DNA]</scope>
    <source>
        <strain evidence="7 8">CECT 8976</strain>
    </source>
</reference>
<dbReference type="InterPro" id="IPR009057">
    <property type="entry name" value="Homeodomain-like_sf"/>
</dbReference>
<feature type="domain" description="HTH tetR-type" evidence="6">
    <location>
        <begin position="13"/>
        <end position="73"/>
    </location>
</feature>
<proteinExistence type="predicted"/>
<evidence type="ECO:0000313" key="8">
    <source>
        <dbReference type="Proteomes" id="UP000295611"/>
    </source>
</evidence>
<dbReference type="SUPFAM" id="SSF46689">
    <property type="entry name" value="Homeodomain-like"/>
    <property type="match status" value="1"/>
</dbReference>
<keyword evidence="2 4" id="KW-0238">DNA-binding</keyword>
<evidence type="ECO:0000256" key="4">
    <source>
        <dbReference type="PROSITE-ProRule" id="PRU00335"/>
    </source>
</evidence>
<dbReference type="PANTHER" id="PTHR30055">
    <property type="entry name" value="HTH-TYPE TRANSCRIPTIONAL REGULATOR RUTR"/>
    <property type="match status" value="1"/>
</dbReference>
<dbReference type="GO" id="GO:0003700">
    <property type="term" value="F:DNA-binding transcription factor activity"/>
    <property type="evidence" value="ECO:0007669"/>
    <property type="project" value="TreeGrafter"/>
</dbReference>
<evidence type="ECO:0000256" key="3">
    <source>
        <dbReference type="ARBA" id="ARBA00023163"/>
    </source>
</evidence>
<dbReference type="OrthoDB" id="7252896at2"/>
<sequence>MIPNQHPGEALCEQTRLLLLDAALKLIAAHGLGALSIDDITREAGLYPGAFYAHFSSKSVMFVELLERLGEEAFAELDLFDGAEPEPWRERVLALFHTLRHNRLCVLCWTEAKLLAARDEGFRHWFATFNQQAATRVAEAIGKLCASTGRRTIASPEVLALGLMRLTEGIQLSQLSGEGGNTVLAEQIVLRFMDGMTREGGGSPGTPHFSDVSDFRQD</sequence>
<dbReference type="EMBL" id="SNZP01000009">
    <property type="protein sequence ID" value="TDR77856.1"/>
    <property type="molecule type" value="Genomic_DNA"/>
</dbReference>
<keyword evidence="1" id="KW-0805">Transcription regulation</keyword>
<feature type="region of interest" description="Disordered" evidence="5">
    <location>
        <begin position="196"/>
        <end position="218"/>
    </location>
</feature>
<dbReference type="PRINTS" id="PR00455">
    <property type="entry name" value="HTHTETR"/>
</dbReference>
<name>A0A4R7B2B9_9NEIS</name>
<organism evidence="7 8">
    <name type="scientific">Paludibacterium purpuratum</name>
    <dbReference type="NCBI Taxonomy" id="1144873"/>
    <lineage>
        <taxon>Bacteria</taxon>
        <taxon>Pseudomonadati</taxon>
        <taxon>Pseudomonadota</taxon>
        <taxon>Betaproteobacteria</taxon>
        <taxon>Neisseriales</taxon>
        <taxon>Chromobacteriaceae</taxon>
        <taxon>Paludibacterium</taxon>
    </lineage>
</organism>
<dbReference type="AlphaFoldDB" id="A0A4R7B2B9"/>